<evidence type="ECO:0000313" key="1">
    <source>
        <dbReference type="EMBL" id="GGI98198.1"/>
    </source>
</evidence>
<dbReference type="AlphaFoldDB" id="A0A917K326"/>
<dbReference type="InterPro" id="IPR058600">
    <property type="entry name" value="YhjD-like"/>
</dbReference>
<name>A0A917K326_9BACL</name>
<protein>
    <submittedName>
        <fullName evidence="1">Uncharacterized protein</fullName>
    </submittedName>
</protein>
<comment type="caution">
    <text evidence="1">The sequence shown here is derived from an EMBL/GenBank/DDBJ whole genome shotgun (WGS) entry which is preliminary data.</text>
</comment>
<proteinExistence type="predicted"/>
<accession>A0A917K326</accession>
<gene>
    <name evidence="1" type="ORF">GCM10010885_04740</name>
</gene>
<dbReference type="RefSeq" id="WP_188880925.1">
    <property type="nucleotide sequence ID" value="NZ_BMOY01000004.1"/>
</dbReference>
<keyword evidence="2" id="KW-1185">Reference proteome</keyword>
<evidence type="ECO:0000313" key="2">
    <source>
        <dbReference type="Proteomes" id="UP000637695"/>
    </source>
</evidence>
<organism evidence="1 2">
    <name type="scientific">Alicyclobacillus cellulosilyticus</name>
    <dbReference type="NCBI Taxonomy" id="1003997"/>
    <lineage>
        <taxon>Bacteria</taxon>
        <taxon>Bacillati</taxon>
        <taxon>Bacillota</taxon>
        <taxon>Bacilli</taxon>
        <taxon>Bacillales</taxon>
        <taxon>Alicyclobacillaceae</taxon>
        <taxon>Alicyclobacillus</taxon>
    </lineage>
</organism>
<dbReference type="EMBL" id="BMOY01000004">
    <property type="protein sequence ID" value="GGI98198.1"/>
    <property type="molecule type" value="Genomic_DNA"/>
</dbReference>
<dbReference type="Pfam" id="PF26325">
    <property type="entry name" value="YhjD"/>
    <property type="match status" value="1"/>
</dbReference>
<reference evidence="1" key="2">
    <citation type="submission" date="2020-09" db="EMBL/GenBank/DDBJ databases">
        <authorList>
            <person name="Sun Q."/>
            <person name="Ohkuma M."/>
        </authorList>
    </citation>
    <scope>NUCLEOTIDE SEQUENCE</scope>
    <source>
        <strain evidence="1">JCM 18487</strain>
    </source>
</reference>
<dbReference type="Proteomes" id="UP000637695">
    <property type="component" value="Unassembled WGS sequence"/>
</dbReference>
<reference evidence="1" key="1">
    <citation type="journal article" date="2014" name="Int. J. Syst. Evol. Microbiol.">
        <title>Complete genome sequence of Corynebacterium casei LMG S-19264T (=DSM 44701T), isolated from a smear-ripened cheese.</title>
        <authorList>
            <consortium name="US DOE Joint Genome Institute (JGI-PGF)"/>
            <person name="Walter F."/>
            <person name="Albersmeier A."/>
            <person name="Kalinowski J."/>
            <person name="Ruckert C."/>
        </authorList>
    </citation>
    <scope>NUCLEOTIDE SEQUENCE</scope>
    <source>
        <strain evidence="1">JCM 18487</strain>
    </source>
</reference>
<sequence length="83" mass="9978">MRVTAILRELLILEWFEHRLQRRRRELTRQLAAAGVRIVDRMDSELDVTIRYTERDWERQAVYMRPMLEAEAAGRLRKAGIQP</sequence>